<proteinExistence type="inferred from homology"/>
<keyword evidence="2" id="KW-0677">Repeat</keyword>
<feature type="repeat" description="PPR" evidence="3">
    <location>
        <begin position="149"/>
        <end position="183"/>
    </location>
</feature>
<dbReference type="PROSITE" id="PS51375">
    <property type="entry name" value="PPR"/>
    <property type="match status" value="2"/>
</dbReference>
<dbReference type="Pfam" id="PF01535">
    <property type="entry name" value="PPR"/>
    <property type="match status" value="1"/>
</dbReference>
<dbReference type="Pfam" id="PF13041">
    <property type="entry name" value="PPR_2"/>
    <property type="match status" value="1"/>
</dbReference>
<evidence type="ECO:0000313" key="5">
    <source>
        <dbReference type="Proteomes" id="UP001457282"/>
    </source>
</evidence>
<gene>
    <name evidence="4" type="ORF">M0R45_009957</name>
</gene>
<evidence type="ECO:0000256" key="2">
    <source>
        <dbReference type="ARBA" id="ARBA00022737"/>
    </source>
</evidence>
<evidence type="ECO:0000256" key="1">
    <source>
        <dbReference type="ARBA" id="ARBA00007626"/>
    </source>
</evidence>
<evidence type="ECO:0000313" key="4">
    <source>
        <dbReference type="EMBL" id="KAK9944386.1"/>
    </source>
</evidence>
<dbReference type="InterPro" id="IPR002885">
    <property type="entry name" value="PPR_rpt"/>
</dbReference>
<name>A0AAW1Y5L6_RUBAR</name>
<keyword evidence="5" id="KW-1185">Reference proteome</keyword>
<reference evidence="4 5" key="1">
    <citation type="journal article" date="2023" name="G3 (Bethesda)">
        <title>A chromosome-length genome assembly and annotation of blackberry (Rubus argutus, cv. 'Hillquist').</title>
        <authorList>
            <person name="Bruna T."/>
            <person name="Aryal R."/>
            <person name="Dudchenko O."/>
            <person name="Sargent D.J."/>
            <person name="Mead D."/>
            <person name="Buti M."/>
            <person name="Cavallini A."/>
            <person name="Hytonen T."/>
            <person name="Andres J."/>
            <person name="Pham M."/>
            <person name="Weisz D."/>
            <person name="Mascagni F."/>
            <person name="Usai G."/>
            <person name="Natali L."/>
            <person name="Bassil N."/>
            <person name="Fernandez G.E."/>
            <person name="Lomsadze A."/>
            <person name="Armour M."/>
            <person name="Olukolu B."/>
            <person name="Poorten T."/>
            <person name="Britton C."/>
            <person name="Davik J."/>
            <person name="Ashrafi H."/>
            <person name="Aiden E.L."/>
            <person name="Borodovsky M."/>
            <person name="Worthington M."/>
        </authorList>
    </citation>
    <scope>NUCLEOTIDE SEQUENCE [LARGE SCALE GENOMIC DNA]</scope>
    <source>
        <strain evidence="4">PI 553951</strain>
    </source>
</reference>
<evidence type="ECO:0000256" key="3">
    <source>
        <dbReference type="PROSITE-ProRule" id="PRU00708"/>
    </source>
</evidence>
<dbReference type="EMBL" id="JBEDUW010000002">
    <property type="protein sequence ID" value="KAK9944386.1"/>
    <property type="molecule type" value="Genomic_DNA"/>
</dbReference>
<dbReference type="AlphaFoldDB" id="A0AAW1Y5L6"/>
<accession>A0AAW1Y5L6</accession>
<evidence type="ECO:0008006" key="6">
    <source>
        <dbReference type="Google" id="ProtNLM"/>
    </source>
</evidence>
<dbReference type="Proteomes" id="UP001457282">
    <property type="component" value="Unassembled WGS sequence"/>
</dbReference>
<sequence>MDQAASLTKALFKNTNNPKLAWHLFKRILSSPTSSSSSDLCLRSLPIITRILISAKMHPEIDSLHHLLLHSQPTETLRPCLVSLVRILAKSSLSDKAVSHFKSLRSRFPDDPPSVYLYNLLLESALRESDVDYVLWLYKDMIVAGVKPQTYTFNLLISSLCECGRVEDARQVFDKMRDKGCQPNEYSVWDFGSWVL</sequence>
<dbReference type="PANTHER" id="PTHR47941">
    <property type="entry name" value="PENTATRICOPEPTIDE REPEAT-CONTAINING PROTEIN 3, MITOCHONDRIAL"/>
    <property type="match status" value="1"/>
</dbReference>
<comment type="caution">
    <text evidence="4">The sequence shown here is derived from an EMBL/GenBank/DDBJ whole genome shotgun (WGS) entry which is preliminary data.</text>
</comment>
<organism evidence="4 5">
    <name type="scientific">Rubus argutus</name>
    <name type="common">Southern blackberry</name>
    <dbReference type="NCBI Taxonomy" id="59490"/>
    <lineage>
        <taxon>Eukaryota</taxon>
        <taxon>Viridiplantae</taxon>
        <taxon>Streptophyta</taxon>
        <taxon>Embryophyta</taxon>
        <taxon>Tracheophyta</taxon>
        <taxon>Spermatophyta</taxon>
        <taxon>Magnoliopsida</taxon>
        <taxon>eudicotyledons</taxon>
        <taxon>Gunneridae</taxon>
        <taxon>Pentapetalae</taxon>
        <taxon>rosids</taxon>
        <taxon>fabids</taxon>
        <taxon>Rosales</taxon>
        <taxon>Rosaceae</taxon>
        <taxon>Rosoideae</taxon>
        <taxon>Rosoideae incertae sedis</taxon>
        <taxon>Rubus</taxon>
    </lineage>
</organism>
<protein>
    <recommendedName>
        <fullName evidence="6">Pentatricopeptide repeat-containing protein</fullName>
    </recommendedName>
</protein>
<dbReference type="InterPro" id="IPR011990">
    <property type="entry name" value="TPR-like_helical_dom_sf"/>
</dbReference>
<dbReference type="Gene3D" id="1.25.40.10">
    <property type="entry name" value="Tetratricopeptide repeat domain"/>
    <property type="match status" value="1"/>
</dbReference>
<feature type="repeat" description="PPR" evidence="3">
    <location>
        <begin position="114"/>
        <end position="148"/>
    </location>
</feature>
<comment type="similarity">
    <text evidence="1">Belongs to the PPR family. P subfamily.</text>
</comment>
<dbReference type="NCBIfam" id="TIGR00756">
    <property type="entry name" value="PPR"/>
    <property type="match status" value="1"/>
</dbReference>